<evidence type="ECO:0000256" key="1">
    <source>
        <dbReference type="SAM" id="MobiDB-lite"/>
    </source>
</evidence>
<proteinExistence type="predicted"/>
<gene>
    <name evidence="2" type="primary">OSJNBa0077F02.105</name>
</gene>
<feature type="compositionally biased region" description="Low complexity" evidence="1">
    <location>
        <begin position="191"/>
        <end position="201"/>
    </location>
</feature>
<protein>
    <submittedName>
        <fullName evidence="2">Uncharacterized protein</fullName>
    </submittedName>
</protein>
<evidence type="ECO:0000313" key="2">
    <source>
        <dbReference type="EMBL" id="BAC20848.1"/>
    </source>
</evidence>
<dbReference type="Proteomes" id="UP000000763">
    <property type="component" value="Chromosome 7"/>
</dbReference>
<feature type="region of interest" description="Disordered" evidence="1">
    <location>
        <begin position="176"/>
        <end position="210"/>
    </location>
</feature>
<organism evidence="2 3">
    <name type="scientific">Oryza sativa subsp. japonica</name>
    <name type="common">Rice</name>
    <dbReference type="NCBI Taxonomy" id="39947"/>
    <lineage>
        <taxon>Eukaryota</taxon>
        <taxon>Viridiplantae</taxon>
        <taxon>Streptophyta</taxon>
        <taxon>Embryophyta</taxon>
        <taxon>Tracheophyta</taxon>
        <taxon>Spermatophyta</taxon>
        <taxon>Magnoliopsida</taxon>
        <taxon>Liliopsida</taxon>
        <taxon>Poales</taxon>
        <taxon>Poaceae</taxon>
        <taxon>BOP clade</taxon>
        <taxon>Oryzoideae</taxon>
        <taxon>Oryzeae</taxon>
        <taxon>Oryzinae</taxon>
        <taxon>Oryza</taxon>
        <taxon>Oryza sativa</taxon>
    </lineage>
</organism>
<dbReference type="EMBL" id="AP005247">
    <property type="protein sequence ID" value="BAC20848.1"/>
    <property type="molecule type" value="Genomic_DNA"/>
</dbReference>
<dbReference type="AlphaFoldDB" id="Q8H373"/>
<feature type="compositionally biased region" description="Basic and acidic residues" evidence="1">
    <location>
        <begin position="23"/>
        <end position="45"/>
    </location>
</feature>
<reference evidence="3" key="1">
    <citation type="journal article" date="2005" name="Nature">
        <title>The map-based sequence of the rice genome.</title>
        <authorList>
            <consortium name="International rice genome sequencing project (IRGSP)"/>
            <person name="Matsumoto T."/>
            <person name="Wu J."/>
            <person name="Kanamori H."/>
            <person name="Katayose Y."/>
            <person name="Fujisawa M."/>
            <person name="Namiki N."/>
            <person name="Mizuno H."/>
            <person name="Yamamoto K."/>
            <person name="Antonio B.A."/>
            <person name="Baba T."/>
            <person name="Sakata K."/>
            <person name="Nagamura Y."/>
            <person name="Aoki H."/>
            <person name="Arikawa K."/>
            <person name="Arita K."/>
            <person name="Bito T."/>
            <person name="Chiden Y."/>
            <person name="Fujitsuka N."/>
            <person name="Fukunaka R."/>
            <person name="Hamada M."/>
            <person name="Harada C."/>
            <person name="Hayashi A."/>
            <person name="Hijishita S."/>
            <person name="Honda M."/>
            <person name="Hosokawa S."/>
            <person name="Ichikawa Y."/>
            <person name="Idonuma A."/>
            <person name="Iijima M."/>
            <person name="Ikeda M."/>
            <person name="Ikeno M."/>
            <person name="Ito K."/>
            <person name="Ito S."/>
            <person name="Ito T."/>
            <person name="Ito Y."/>
            <person name="Ito Y."/>
            <person name="Iwabuchi A."/>
            <person name="Kamiya K."/>
            <person name="Karasawa W."/>
            <person name="Kurita K."/>
            <person name="Katagiri S."/>
            <person name="Kikuta A."/>
            <person name="Kobayashi H."/>
            <person name="Kobayashi N."/>
            <person name="Machita K."/>
            <person name="Maehara T."/>
            <person name="Masukawa M."/>
            <person name="Mizubayashi T."/>
            <person name="Mukai Y."/>
            <person name="Nagasaki H."/>
            <person name="Nagata Y."/>
            <person name="Naito S."/>
            <person name="Nakashima M."/>
            <person name="Nakama Y."/>
            <person name="Nakamichi Y."/>
            <person name="Nakamura M."/>
            <person name="Meguro A."/>
            <person name="Negishi M."/>
            <person name="Ohta I."/>
            <person name="Ohta T."/>
            <person name="Okamoto M."/>
            <person name="Ono N."/>
            <person name="Saji S."/>
            <person name="Sakaguchi M."/>
            <person name="Sakai K."/>
            <person name="Shibata M."/>
            <person name="Shimokawa T."/>
            <person name="Song J."/>
            <person name="Takazaki Y."/>
            <person name="Terasawa K."/>
            <person name="Tsugane M."/>
            <person name="Tsuji K."/>
            <person name="Ueda S."/>
            <person name="Waki K."/>
            <person name="Yamagata H."/>
            <person name="Yamamoto M."/>
            <person name="Yamamoto S."/>
            <person name="Yamane H."/>
            <person name="Yoshiki S."/>
            <person name="Yoshihara R."/>
            <person name="Yukawa K."/>
            <person name="Zhong H."/>
            <person name="Yano M."/>
            <person name="Yuan Q."/>
            <person name="Ouyang S."/>
            <person name="Liu J."/>
            <person name="Jones K.M."/>
            <person name="Gansberger K."/>
            <person name="Moffat K."/>
            <person name="Hill J."/>
            <person name="Bera J."/>
            <person name="Fadrosh D."/>
            <person name="Jin S."/>
            <person name="Johri S."/>
            <person name="Kim M."/>
            <person name="Overton L."/>
            <person name="Reardon M."/>
            <person name="Tsitrin T."/>
            <person name="Vuong H."/>
            <person name="Weaver B."/>
            <person name="Ciecko A."/>
            <person name="Tallon L."/>
            <person name="Jackson J."/>
            <person name="Pai G."/>
            <person name="Aken S.V."/>
            <person name="Utterback T."/>
            <person name="Reidmuller S."/>
            <person name="Feldblyum T."/>
            <person name="Hsiao J."/>
            <person name="Zismann V."/>
            <person name="Iobst S."/>
            <person name="de Vazeille A.R."/>
            <person name="Buell C.R."/>
            <person name="Ying K."/>
            <person name="Li Y."/>
            <person name="Lu T."/>
            <person name="Huang Y."/>
            <person name="Zhao Q."/>
            <person name="Feng Q."/>
            <person name="Zhang L."/>
            <person name="Zhu J."/>
            <person name="Weng Q."/>
            <person name="Mu J."/>
            <person name="Lu Y."/>
            <person name="Fan D."/>
            <person name="Liu Y."/>
            <person name="Guan J."/>
            <person name="Zhang Y."/>
            <person name="Yu S."/>
            <person name="Liu X."/>
            <person name="Zhang Y."/>
            <person name="Hong G."/>
            <person name="Han B."/>
            <person name="Choisne N."/>
            <person name="Demange N."/>
            <person name="Orjeda G."/>
            <person name="Samain S."/>
            <person name="Cattolico L."/>
            <person name="Pelletier E."/>
            <person name="Couloux A."/>
            <person name="Segurens B."/>
            <person name="Wincker P."/>
            <person name="D'Hont A."/>
            <person name="Scarpelli C."/>
            <person name="Weissenbach J."/>
            <person name="Salanoubat M."/>
            <person name="Quetier F."/>
            <person name="Yu Y."/>
            <person name="Kim H.R."/>
            <person name="Rambo T."/>
            <person name="Currie J."/>
            <person name="Collura K."/>
            <person name="Luo M."/>
            <person name="Yang T."/>
            <person name="Ammiraju J.S.S."/>
            <person name="Engler F."/>
            <person name="Soderlund C."/>
            <person name="Wing R.A."/>
            <person name="Palmer L.E."/>
            <person name="de la Bastide M."/>
            <person name="Spiegel L."/>
            <person name="Nascimento L."/>
            <person name="Zutavern T."/>
            <person name="O'Shaughnessy A."/>
            <person name="Dike S."/>
            <person name="Dedhia N."/>
            <person name="Preston R."/>
            <person name="Balija V."/>
            <person name="McCombie W.R."/>
            <person name="Chow T."/>
            <person name="Chen H."/>
            <person name="Chung M."/>
            <person name="Chen C."/>
            <person name="Shaw J."/>
            <person name="Wu H."/>
            <person name="Hsiao K."/>
            <person name="Chao Y."/>
            <person name="Chu M."/>
            <person name="Cheng C."/>
            <person name="Hour A."/>
            <person name="Lee P."/>
            <person name="Lin S."/>
            <person name="Lin Y."/>
            <person name="Liou J."/>
            <person name="Liu S."/>
            <person name="Hsing Y."/>
            <person name="Raghuvanshi S."/>
            <person name="Mohanty A."/>
            <person name="Bharti A.K."/>
            <person name="Gaur A."/>
            <person name="Gupta V."/>
            <person name="Kumar D."/>
            <person name="Ravi V."/>
            <person name="Vij S."/>
            <person name="Kapur A."/>
            <person name="Khurana P."/>
            <person name="Khurana P."/>
            <person name="Khurana J.P."/>
            <person name="Tyagi A.K."/>
            <person name="Gaikwad K."/>
            <person name="Singh A."/>
            <person name="Dalal V."/>
            <person name="Srivastava S."/>
            <person name="Dixit A."/>
            <person name="Pal A.K."/>
            <person name="Ghazi I.A."/>
            <person name="Yadav M."/>
            <person name="Pandit A."/>
            <person name="Bhargava A."/>
            <person name="Sureshbabu K."/>
            <person name="Batra K."/>
            <person name="Sharma T.R."/>
            <person name="Mohapatra T."/>
            <person name="Singh N.K."/>
            <person name="Messing J."/>
            <person name="Nelson A.B."/>
            <person name="Fuks G."/>
            <person name="Kavchok S."/>
            <person name="Keizer G."/>
            <person name="Linton E."/>
            <person name="Llaca V."/>
            <person name="Song R."/>
            <person name="Tanyolac B."/>
            <person name="Young S."/>
            <person name="Ho-Il K."/>
            <person name="Hahn J.H."/>
            <person name="Sangsakoo G."/>
            <person name="Vanavichit A."/>
            <person name="de Mattos Luiz.A.T."/>
            <person name="Zimmer P.D."/>
            <person name="Malone G."/>
            <person name="Dellagostin O."/>
            <person name="de Oliveira A.C."/>
            <person name="Bevan M."/>
            <person name="Bancroft I."/>
            <person name="Minx P."/>
            <person name="Cordum H."/>
            <person name="Wilson R."/>
            <person name="Cheng Z."/>
            <person name="Jin W."/>
            <person name="Jiang J."/>
            <person name="Leong S.A."/>
            <person name="Iwama H."/>
            <person name="Gojobori T."/>
            <person name="Itoh T."/>
            <person name="Niimura Y."/>
            <person name="Fujii Y."/>
            <person name="Habara T."/>
            <person name="Sakai H."/>
            <person name="Sato Y."/>
            <person name="Wilson G."/>
            <person name="Kumar K."/>
            <person name="McCouch S."/>
            <person name="Juretic N."/>
            <person name="Hoen D."/>
            <person name="Wright S."/>
            <person name="Bruskiewich R."/>
            <person name="Bureau T."/>
            <person name="Miyao A."/>
            <person name="Hirochika H."/>
            <person name="Nishikawa T."/>
            <person name="Kadowaki K."/>
            <person name="Sugiura M."/>
            <person name="Burr B."/>
            <person name="Sasaki T."/>
        </authorList>
    </citation>
    <scope>NUCLEOTIDE SEQUENCE [LARGE SCALE GENOMIC DNA]</scope>
    <source>
        <strain evidence="3">cv. Nipponbare</strain>
    </source>
</reference>
<name>Q8H373_ORYSJ</name>
<sequence>MMSSRTGASNDRRRSRARRRKSRIPEERARRRELTEGRHDDERQRKTAGGEMVAGLPLFALVPLEATALTGDVGVDGYDRLERRPAAERGDERGQAAKETELIRLEIVGFNADLPANACSAASALARVSPSSPSSERRRLRRPEALHRCRWSSHAAPLVQPPPSVVVATVGIARRSSTSSTPPFPPKIAGTPPSSLTQSSPPLRPRRRRHPSSFAVIQELGEFAASPSTRWCPPFASPRHRLPASTRCRAATGDDVIVDVSRRPVVD</sequence>
<feature type="compositionally biased region" description="Basic residues" evidence="1">
    <location>
        <begin position="13"/>
        <end position="22"/>
    </location>
</feature>
<evidence type="ECO:0000313" key="3">
    <source>
        <dbReference type="Proteomes" id="UP000000763"/>
    </source>
</evidence>
<accession>Q8H373</accession>
<reference evidence="3" key="2">
    <citation type="journal article" date="2008" name="Nucleic Acids Res.">
        <title>The rice annotation project database (RAP-DB): 2008 update.</title>
        <authorList>
            <consortium name="The rice annotation project (RAP)"/>
        </authorList>
    </citation>
    <scope>GENOME REANNOTATION</scope>
    <source>
        <strain evidence="3">cv. Nipponbare</strain>
    </source>
</reference>
<feature type="region of interest" description="Disordered" evidence="1">
    <location>
        <begin position="1"/>
        <end position="52"/>
    </location>
</feature>